<comment type="caution">
    <text evidence="1">The sequence shown here is derived from an EMBL/GenBank/DDBJ whole genome shotgun (WGS) entry which is preliminary data.</text>
</comment>
<accession>A0A4Z2GXB8</accession>
<protein>
    <submittedName>
        <fullName evidence="1">Uncharacterized protein</fullName>
    </submittedName>
</protein>
<evidence type="ECO:0000313" key="2">
    <source>
        <dbReference type="Proteomes" id="UP000314294"/>
    </source>
</evidence>
<gene>
    <name evidence="1" type="ORF">EYF80_032578</name>
</gene>
<organism evidence="1 2">
    <name type="scientific">Liparis tanakae</name>
    <name type="common">Tanaka's snailfish</name>
    <dbReference type="NCBI Taxonomy" id="230148"/>
    <lineage>
        <taxon>Eukaryota</taxon>
        <taxon>Metazoa</taxon>
        <taxon>Chordata</taxon>
        <taxon>Craniata</taxon>
        <taxon>Vertebrata</taxon>
        <taxon>Euteleostomi</taxon>
        <taxon>Actinopterygii</taxon>
        <taxon>Neopterygii</taxon>
        <taxon>Teleostei</taxon>
        <taxon>Neoteleostei</taxon>
        <taxon>Acanthomorphata</taxon>
        <taxon>Eupercaria</taxon>
        <taxon>Perciformes</taxon>
        <taxon>Cottioidei</taxon>
        <taxon>Cottales</taxon>
        <taxon>Liparidae</taxon>
        <taxon>Liparis</taxon>
    </lineage>
</organism>
<sequence length="141" mass="15920">MSEVDSYLLNVLHENTVYGHVRQQVLGAGQRRGDDGERQQIVVPVQLRQRVDEARQGELRLPGVFIKGNLWSVRPQVHTPPRVPEGQGLFAGRYVKTHEQLAHGVDMENIRHIGQTIGLAELALTWTKRQEGVIMPKLSCQ</sequence>
<evidence type="ECO:0000313" key="1">
    <source>
        <dbReference type="EMBL" id="TNN57244.1"/>
    </source>
</evidence>
<keyword evidence="2" id="KW-1185">Reference proteome</keyword>
<proteinExistence type="predicted"/>
<dbReference type="AlphaFoldDB" id="A0A4Z2GXB8"/>
<reference evidence="1 2" key="1">
    <citation type="submission" date="2019-03" db="EMBL/GenBank/DDBJ databases">
        <title>First draft genome of Liparis tanakae, snailfish: a comprehensive survey of snailfish specific genes.</title>
        <authorList>
            <person name="Kim W."/>
            <person name="Song I."/>
            <person name="Jeong J.-H."/>
            <person name="Kim D."/>
            <person name="Kim S."/>
            <person name="Ryu S."/>
            <person name="Song J.Y."/>
            <person name="Lee S.K."/>
        </authorList>
    </citation>
    <scope>NUCLEOTIDE SEQUENCE [LARGE SCALE GENOMIC DNA]</scope>
    <source>
        <tissue evidence="1">Muscle</tissue>
    </source>
</reference>
<name>A0A4Z2GXB8_9TELE</name>
<dbReference type="Proteomes" id="UP000314294">
    <property type="component" value="Unassembled WGS sequence"/>
</dbReference>
<dbReference type="OrthoDB" id="16516at2759"/>
<dbReference type="EMBL" id="SRLO01000410">
    <property type="protein sequence ID" value="TNN57244.1"/>
    <property type="molecule type" value="Genomic_DNA"/>
</dbReference>